<feature type="region of interest" description="Disordered" evidence="3">
    <location>
        <begin position="1"/>
        <end position="39"/>
    </location>
</feature>
<dbReference type="OrthoDB" id="9781890at2"/>
<dbReference type="InterPro" id="IPR025997">
    <property type="entry name" value="SBP_2_dom"/>
</dbReference>
<reference evidence="5 6" key="1">
    <citation type="submission" date="2019-06" db="EMBL/GenBank/DDBJ databases">
        <title>Aeromicrobium sp. nov., isolated from a maize field.</title>
        <authorList>
            <person name="Lin S.-Y."/>
            <person name="Tsai C.-F."/>
            <person name="Young C.-C."/>
        </authorList>
    </citation>
    <scope>NUCLEOTIDE SEQUENCE [LARGE SCALE GENOMIC DNA]</scope>
    <source>
        <strain evidence="5 6">CC-CFT486</strain>
    </source>
</reference>
<feature type="domain" description="Periplasmic binding protein" evidence="4">
    <location>
        <begin position="95"/>
        <end position="348"/>
    </location>
</feature>
<gene>
    <name evidence="5" type="ORF">FHP06_09910</name>
</gene>
<dbReference type="PANTHER" id="PTHR30036">
    <property type="entry name" value="D-XYLOSE-BINDING PERIPLASMIC PROTEIN"/>
    <property type="match status" value="1"/>
</dbReference>
<sequence>MAGSTSRPGSRPPTAPSPGSRRPSTISSIGDTPRPDAGVHIRRYSSMSRTSIRARFPVAAVVPAAVLLAAAAACSTDSDDGSSDAAGGKADTVQFVNPLPKYPSWRTLGDCMKDEADKRSVKLQESGPSGSGDDPSAMIQKLQQAIANKVDGIVTMPMSEAFTPLLKQAQSKGIVTGTLYGPGGPESGADVNAGPDFGALGDAIIGGIANKPGEHVVGLVAASNTDLGKAWMDGVKGAVKKYDNVKIAGEVYTGDDAAKALPQVNALLTAHPDITDIATHMGTVTPGAAAAIKAKDRVGKTFIVVIGEDNGGAEALSNGTARSAVMQDVCGLGKDILDGVLDVAEGKKAAPVPVKVAVVDKDEVKAYIAKGWV</sequence>
<evidence type="ECO:0000313" key="5">
    <source>
        <dbReference type="EMBL" id="TXL60732.1"/>
    </source>
</evidence>
<organism evidence="5 6">
    <name type="scientific">Aeromicrobium terrae</name>
    <dbReference type="NCBI Taxonomy" id="2498846"/>
    <lineage>
        <taxon>Bacteria</taxon>
        <taxon>Bacillati</taxon>
        <taxon>Actinomycetota</taxon>
        <taxon>Actinomycetes</taxon>
        <taxon>Propionibacteriales</taxon>
        <taxon>Nocardioidaceae</taxon>
        <taxon>Aeromicrobium</taxon>
    </lineage>
</organism>
<dbReference type="InterPro" id="IPR050555">
    <property type="entry name" value="Bact_Solute-Bind_Prot2"/>
</dbReference>
<name>A0A5C8NHU5_9ACTN</name>
<evidence type="ECO:0000256" key="3">
    <source>
        <dbReference type="SAM" id="MobiDB-lite"/>
    </source>
</evidence>
<evidence type="ECO:0000259" key="4">
    <source>
        <dbReference type="Pfam" id="PF13407"/>
    </source>
</evidence>
<dbReference type="InterPro" id="IPR028082">
    <property type="entry name" value="Peripla_BP_I"/>
</dbReference>
<dbReference type="AlphaFoldDB" id="A0A5C8NHU5"/>
<comment type="similarity">
    <text evidence="2">Belongs to the bacterial solute-binding protein 2 family.</text>
</comment>
<accession>A0A5C8NHU5</accession>
<keyword evidence="6" id="KW-1185">Reference proteome</keyword>
<dbReference type="SUPFAM" id="SSF53822">
    <property type="entry name" value="Periplasmic binding protein-like I"/>
    <property type="match status" value="1"/>
</dbReference>
<evidence type="ECO:0000313" key="6">
    <source>
        <dbReference type="Proteomes" id="UP000321571"/>
    </source>
</evidence>
<dbReference type="Proteomes" id="UP000321571">
    <property type="component" value="Unassembled WGS sequence"/>
</dbReference>
<dbReference type="Gene3D" id="3.40.50.2300">
    <property type="match status" value="2"/>
</dbReference>
<comment type="caution">
    <text evidence="5">The sequence shown here is derived from an EMBL/GenBank/DDBJ whole genome shotgun (WGS) entry which is preliminary data.</text>
</comment>
<protein>
    <submittedName>
        <fullName evidence="5">Sugar ABC transporter substrate-binding protein</fullName>
    </submittedName>
</protein>
<proteinExistence type="inferred from homology"/>
<dbReference type="Pfam" id="PF13407">
    <property type="entry name" value="Peripla_BP_4"/>
    <property type="match status" value="1"/>
</dbReference>
<comment type="subcellular location">
    <subcellularLocation>
        <location evidence="1">Cell envelope</location>
    </subcellularLocation>
</comment>
<dbReference type="EMBL" id="VDUX01000004">
    <property type="protein sequence ID" value="TXL60732.1"/>
    <property type="molecule type" value="Genomic_DNA"/>
</dbReference>
<dbReference type="GO" id="GO:0030288">
    <property type="term" value="C:outer membrane-bounded periplasmic space"/>
    <property type="evidence" value="ECO:0007669"/>
    <property type="project" value="TreeGrafter"/>
</dbReference>
<dbReference type="PANTHER" id="PTHR30036:SF7">
    <property type="entry name" value="ABC TRANSPORTER PERIPLASMIC-BINDING PROTEIN YPHF"/>
    <property type="match status" value="1"/>
</dbReference>
<dbReference type="CDD" id="cd01536">
    <property type="entry name" value="PBP1_ABC_sugar_binding-like"/>
    <property type="match status" value="1"/>
</dbReference>
<dbReference type="GO" id="GO:0030246">
    <property type="term" value="F:carbohydrate binding"/>
    <property type="evidence" value="ECO:0007669"/>
    <property type="project" value="TreeGrafter"/>
</dbReference>
<evidence type="ECO:0000256" key="1">
    <source>
        <dbReference type="ARBA" id="ARBA00004196"/>
    </source>
</evidence>
<evidence type="ECO:0000256" key="2">
    <source>
        <dbReference type="ARBA" id="ARBA00007639"/>
    </source>
</evidence>